<evidence type="ECO:0000256" key="3">
    <source>
        <dbReference type="ARBA" id="ARBA00022692"/>
    </source>
</evidence>
<name>A0A316YEJ9_9BASI</name>
<dbReference type="AlphaFoldDB" id="A0A316YEJ9"/>
<dbReference type="Proteomes" id="UP000245768">
    <property type="component" value="Unassembled WGS sequence"/>
</dbReference>
<sequence>MRSGCDKAHHHAVDVKGQRRKGRPGWAPPPAHFSTLSLIGVSLSILNTWNSATEAIYTSLPAGGNTVMLFGTFVGGAGALLIAMSLGEVCHVLPFSGGQYHWTYILAPRRVRRPLSHLVGWLGTAGWVTLTASAPYFASTLTLNIIPAFHPTFEQQPYHLFLMYLAFTVYGTLINIFGVRIFDAMNRLSMWSSDASAITIFVTLLACAGSQHRLQPASFVFGWHINQTGWPDGVAWILGLLQTQYALAGVDGAAHLINEIEDAHINCPKAMVYSCVLGALHAFVVLVAVAATMTDPLAVIDAGPAAILTAFIQGVGNAAGGTALCVLALSTFLFNTPALMTACSRMVQSLAVDGQLPMASYLGRTHPKLEVPVWSIVFTTAWMAALGLLIFGSDDALSAILSSSVILLQTSYIPTIALVLMQRPVLHSLSLYGKTRYNLGPWAGRIINAGALAYIAVISTFLCFPTSLPVTDAASFNYTIAVVAGVLVLTAINWYAYARTNGRVPEEVRAKLGDDFE</sequence>
<evidence type="ECO:0000313" key="8">
    <source>
        <dbReference type="EMBL" id="PWN87639.1"/>
    </source>
</evidence>
<dbReference type="GO" id="GO:0016020">
    <property type="term" value="C:membrane"/>
    <property type="evidence" value="ECO:0007669"/>
    <property type="project" value="UniProtKB-SubCell"/>
</dbReference>
<feature type="transmembrane region" description="Helical" evidence="7">
    <location>
        <begin position="118"/>
        <end position="138"/>
    </location>
</feature>
<dbReference type="Pfam" id="PF13520">
    <property type="entry name" value="AA_permease_2"/>
    <property type="match status" value="1"/>
</dbReference>
<dbReference type="GO" id="GO:0022857">
    <property type="term" value="F:transmembrane transporter activity"/>
    <property type="evidence" value="ECO:0007669"/>
    <property type="project" value="InterPro"/>
</dbReference>
<feature type="transmembrane region" description="Helical" evidence="7">
    <location>
        <begin position="476"/>
        <end position="496"/>
    </location>
</feature>
<dbReference type="PIRSF" id="PIRSF006060">
    <property type="entry name" value="AA_transporter"/>
    <property type="match status" value="1"/>
</dbReference>
<feature type="transmembrane region" description="Helical" evidence="7">
    <location>
        <begin position="442"/>
        <end position="464"/>
    </location>
</feature>
<accession>A0A316YEJ9</accession>
<organism evidence="8 9">
    <name type="scientific">Acaromyces ingoldii</name>
    <dbReference type="NCBI Taxonomy" id="215250"/>
    <lineage>
        <taxon>Eukaryota</taxon>
        <taxon>Fungi</taxon>
        <taxon>Dikarya</taxon>
        <taxon>Basidiomycota</taxon>
        <taxon>Ustilaginomycotina</taxon>
        <taxon>Exobasidiomycetes</taxon>
        <taxon>Exobasidiales</taxon>
        <taxon>Cryptobasidiaceae</taxon>
        <taxon>Acaromyces</taxon>
    </lineage>
</organism>
<keyword evidence="4 7" id="KW-1133">Transmembrane helix</keyword>
<evidence type="ECO:0000256" key="2">
    <source>
        <dbReference type="ARBA" id="ARBA00022448"/>
    </source>
</evidence>
<evidence type="ECO:0000256" key="7">
    <source>
        <dbReference type="SAM" id="Phobius"/>
    </source>
</evidence>
<feature type="transmembrane region" description="Helical" evidence="7">
    <location>
        <begin position="371"/>
        <end position="391"/>
    </location>
</feature>
<dbReference type="InterPro" id="IPR002293">
    <property type="entry name" value="AA/rel_permease1"/>
</dbReference>
<dbReference type="STRING" id="215250.A0A316YEJ9"/>
<dbReference type="GeneID" id="37040159"/>
<keyword evidence="9" id="KW-1185">Reference proteome</keyword>
<evidence type="ECO:0000256" key="6">
    <source>
        <dbReference type="SAM" id="MobiDB-lite"/>
    </source>
</evidence>
<feature type="transmembrane region" description="Helical" evidence="7">
    <location>
        <begin position="397"/>
        <end position="421"/>
    </location>
</feature>
<dbReference type="PANTHER" id="PTHR45649">
    <property type="entry name" value="AMINO-ACID PERMEASE BAT1"/>
    <property type="match status" value="1"/>
</dbReference>
<dbReference type="EMBL" id="KZ819639">
    <property type="protein sequence ID" value="PWN87639.1"/>
    <property type="molecule type" value="Genomic_DNA"/>
</dbReference>
<proteinExistence type="predicted"/>
<dbReference type="PANTHER" id="PTHR45649:SF14">
    <property type="entry name" value="GABA PERMEASE"/>
    <property type="match status" value="1"/>
</dbReference>
<feature type="region of interest" description="Disordered" evidence="6">
    <location>
        <begin position="1"/>
        <end position="26"/>
    </location>
</feature>
<keyword evidence="5 7" id="KW-0472">Membrane</keyword>
<evidence type="ECO:0000256" key="1">
    <source>
        <dbReference type="ARBA" id="ARBA00004141"/>
    </source>
</evidence>
<keyword evidence="2" id="KW-0813">Transport</keyword>
<evidence type="ECO:0000313" key="9">
    <source>
        <dbReference type="Proteomes" id="UP000245768"/>
    </source>
</evidence>
<dbReference type="Gene3D" id="1.20.1740.10">
    <property type="entry name" value="Amino acid/polyamine transporter I"/>
    <property type="match status" value="1"/>
</dbReference>
<comment type="subcellular location">
    <subcellularLocation>
        <location evidence="1">Membrane</location>
        <topology evidence="1">Multi-pass membrane protein</topology>
    </subcellularLocation>
</comment>
<evidence type="ECO:0000256" key="5">
    <source>
        <dbReference type="ARBA" id="ARBA00023136"/>
    </source>
</evidence>
<feature type="transmembrane region" description="Helical" evidence="7">
    <location>
        <begin position="158"/>
        <end position="182"/>
    </location>
</feature>
<reference evidence="8 9" key="1">
    <citation type="journal article" date="2018" name="Mol. Biol. Evol.">
        <title>Broad Genomic Sampling Reveals a Smut Pathogenic Ancestry of the Fungal Clade Ustilaginomycotina.</title>
        <authorList>
            <person name="Kijpornyongpan T."/>
            <person name="Mondo S.J."/>
            <person name="Barry K."/>
            <person name="Sandor L."/>
            <person name="Lee J."/>
            <person name="Lipzen A."/>
            <person name="Pangilinan J."/>
            <person name="LaButti K."/>
            <person name="Hainaut M."/>
            <person name="Henrissat B."/>
            <person name="Grigoriev I.V."/>
            <person name="Spatafora J.W."/>
            <person name="Aime M.C."/>
        </authorList>
    </citation>
    <scope>NUCLEOTIDE SEQUENCE [LARGE SCALE GENOMIC DNA]</scope>
    <source>
        <strain evidence="8 9">MCA 4198</strain>
    </source>
</reference>
<gene>
    <name evidence="8" type="ORF">FA10DRAFT_173683</name>
</gene>
<feature type="compositionally biased region" description="Basic and acidic residues" evidence="6">
    <location>
        <begin position="1"/>
        <end position="17"/>
    </location>
</feature>
<dbReference type="RefSeq" id="XP_025374837.1">
    <property type="nucleotide sequence ID" value="XM_025518243.1"/>
</dbReference>
<dbReference type="OrthoDB" id="3900342at2759"/>
<feature type="transmembrane region" description="Helical" evidence="7">
    <location>
        <begin position="270"/>
        <end position="293"/>
    </location>
</feature>
<keyword evidence="3 7" id="KW-0812">Transmembrane</keyword>
<feature type="transmembrane region" description="Helical" evidence="7">
    <location>
        <begin position="26"/>
        <end position="46"/>
    </location>
</feature>
<feature type="transmembrane region" description="Helical" evidence="7">
    <location>
        <begin position="305"/>
        <end position="334"/>
    </location>
</feature>
<evidence type="ECO:0000256" key="4">
    <source>
        <dbReference type="ARBA" id="ARBA00022989"/>
    </source>
</evidence>
<protein>
    <submittedName>
        <fullName evidence="8">Amino acid transporter</fullName>
    </submittedName>
</protein>
<dbReference type="InParanoid" id="A0A316YEJ9"/>
<feature type="transmembrane region" description="Helical" evidence="7">
    <location>
        <begin position="66"/>
        <end position="86"/>
    </location>
</feature>